<dbReference type="InterPro" id="IPR000467">
    <property type="entry name" value="G_patch_dom"/>
</dbReference>
<evidence type="ECO:0000313" key="4">
    <source>
        <dbReference type="Proteomes" id="UP001164746"/>
    </source>
</evidence>
<dbReference type="EMBL" id="CP111015">
    <property type="protein sequence ID" value="WAR02872.1"/>
    <property type="molecule type" value="Genomic_DNA"/>
</dbReference>
<evidence type="ECO:0000259" key="2">
    <source>
        <dbReference type="PROSITE" id="PS50174"/>
    </source>
</evidence>
<organism evidence="3 4">
    <name type="scientific">Mya arenaria</name>
    <name type="common">Soft-shell clam</name>
    <dbReference type="NCBI Taxonomy" id="6604"/>
    <lineage>
        <taxon>Eukaryota</taxon>
        <taxon>Metazoa</taxon>
        <taxon>Spiralia</taxon>
        <taxon>Lophotrochozoa</taxon>
        <taxon>Mollusca</taxon>
        <taxon>Bivalvia</taxon>
        <taxon>Autobranchia</taxon>
        <taxon>Heteroconchia</taxon>
        <taxon>Euheterodonta</taxon>
        <taxon>Imparidentia</taxon>
        <taxon>Neoheterodontei</taxon>
        <taxon>Myida</taxon>
        <taxon>Myoidea</taxon>
        <taxon>Myidae</taxon>
        <taxon>Mya</taxon>
    </lineage>
</organism>
<dbReference type="PANTHER" id="PTHR14390:SF2">
    <property type="entry name" value="G PATCH DOMAIN-CONTAINING PROTEIN 3"/>
    <property type="match status" value="1"/>
</dbReference>
<feature type="region of interest" description="Disordered" evidence="1">
    <location>
        <begin position="240"/>
        <end position="273"/>
    </location>
</feature>
<feature type="domain" description="G-patch" evidence="2">
    <location>
        <begin position="407"/>
        <end position="455"/>
    </location>
</feature>
<evidence type="ECO:0000313" key="3">
    <source>
        <dbReference type="EMBL" id="WAR02872.1"/>
    </source>
</evidence>
<gene>
    <name evidence="3" type="ORF">MAR_009430</name>
</gene>
<name>A0ABY7DYR4_MYAAR</name>
<feature type="region of interest" description="Disordered" evidence="1">
    <location>
        <begin position="434"/>
        <end position="455"/>
    </location>
</feature>
<evidence type="ECO:0000256" key="1">
    <source>
        <dbReference type="SAM" id="MobiDB-lite"/>
    </source>
</evidence>
<dbReference type="Pfam" id="PF01585">
    <property type="entry name" value="G-patch"/>
    <property type="match status" value="1"/>
</dbReference>
<dbReference type="SMART" id="SM00443">
    <property type="entry name" value="G_patch"/>
    <property type="match status" value="1"/>
</dbReference>
<feature type="compositionally biased region" description="Polar residues" evidence="1">
    <location>
        <begin position="240"/>
        <end position="261"/>
    </location>
</feature>
<dbReference type="Proteomes" id="UP001164746">
    <property type="component" value="Chromosome 4"/>
</dbReference>
<dbReference type="PROSITE" id="PS50174">
    <property type="entry name" value="G_PATCH"/>
    <property type="match status" value="1"/>
</dbReference>
<proteinExistence type="predicted"/>
<keyword evidence="4" id="KW-1185">Reference proteome</keyword>
<reference evidence="3" key="1">
    <citation type="submission" date="2022-11" db="EMBL/GenBank/DDBJ databases">
        <title>Centuries of genome instability and evolution in soft-shell clam transmissible cancer (bioRxiv).</title>
        <authorList>
            <person name="Hart S.F.M."/>
            <person name="Yonemitsu M.A."/>
            <person name="Giersch R.M."/>
            <person name="Beal B.F."/>
            <person name="Arriagada G."/>
            <person name="Davis B.W."/>
            <person name="Ostrander E.A."/>
            <person name="Goff S.P."/>
            <person name="Metzger M.J."/>
        </authorList>
    </citation>
    <scope>NUCLEOTIDE SEQUENCE</scope>
    <source>
        <strain evidence="3">MELC-2E11</strain>
        <tissue evidence="3">Siphon/mantle</tissue>
    </source>
</reference>
<protein>
    <submittedName>
        <fullName evidence="3">GPTC3-like protein</fullName>
    </submittedName>
</protein>
<sequence>MIKMESTNQETTVCYAIINNIPMEYHSKDLRDYFSQFVESKGFMCFHFRHRPEAVTSTNSNSQLTDSSCEKRSTCCVVKILESRFLEFFKMYNRKHWYDAKGEIMKQACYVFRIRVPAAKEDPKLLTRGESKIVPTEREVFTENDLKTLPELNPPDIMPNGNVGTPTMVFLDFIKQCRLPPKIIKKLGLTFPKTRSSKQYGSVPFDYGGDVREGVLCDNVEVMTGSGHSLVSEKIHNCRTQADTNNGEEGNRQTSTGTTPTSKRKKKSWRDEEARRRMDLNIEEKMMREDEDPEEDQDLCEEWERHEALMDDPANQERNKERLFEEDIELKWEKGGSGLVFYTDAQYWQALEGDFDEQTTDDWDVDMSGYYEPGAGDKDARDFLAMRQEKRRREGVEQTDRFTAVHTKGVGRRILETQGWKEGQGLGSTIRGRADALDNDGQHPRDRRGIGYHGEKINRNPGRAQRKVIISTVFDDPGVTDPHEPLTRRFEPYHLKYRDEVAFHKAKEKVHLSNT</sequence>
<dbReference type="PANTHER" id="PTHR14390">
    <property type="entry name" value="G PATCH DOMAIN CONTAINING PROTEIN 3"/>
    <property type="match status" value="1"/>
</dbReference>
<accession>A0ABY7DYR4</accession>
<dbReference type="InterPro" id="IPR040341">
    <property type="entry name" value="GPATCH3"/>
</dbReference>